<evidence type="ECO:0000313" key="1">
    <source>
        <dbReference type="EMBL" id="ODA13282.1"/>
    </source>
</evidence>
<dbReference type="OrthoDB" id="596297at2"/>
<sequence length="336" mass="39176">MYLNFRLCVLEANAQRYEDLFVKIMGAYKNGFQPVRPHGNIGDRGNDGWIKDEGIYYQVYAPEDVTKNSTDVLNKAKADFIKLKKYWDKIAPLKEYYFVVNDKYQGVGPHISKLLEEIRVENGLDKTGVILAQDLQNFFHDLKPEQKISIIPLLDSQNVHQNIYKFLADQLIKILDIPNWVRTSENLIANAIQDSALDNFYKANLLINKTQLSGVYESLNNSIIQLGIAILDLAEHFSGNLVRLDSNFYRLDKSWRQKWVSNFDEQSERDTVWINELYRKHNNFVYSFNVFAENVRKYIQLDFYNGQVITIVDSLGVYNEMVNSEYLPDQFIENPL</sequence>
<dbReference type="AlphaFoldDB" id="A0A1C3CWV9"/>
<keyword evidence="2" id="KW-1185">Reference proteome</keyword>
<dbReference type="EMBL" id="MBDL01000009">
    <property type="protein sequence ID" value="ODA13282.1"/>
    <property type="molecule type" value="Genomic_DNA"/>
</dbReference>
<accession>A0A1C3CWV9</accession>
<comment type="caution">
    <text evidence="1">The sequence shown here is derived from an EMBL/GenBank/DDBJ whole genome shotgun (WGS) entry which is preliminary data.</text>
</comment>
<protein>
    <submittedName>
        <fullName evidence="1">Uncharacterized protein</fullName>
    </submittedName>
</protein>
<reference evidence="1 2" key="1">
    <citation type="submission" date="2016-07" db="EMBL/GenBank/DDBJ databases">
        <title>Acinetobacter sp. ANC 4603.</title>
        <authorList>
            <person name="Radolfova-Krizova L."/>
            <person name="Nemec A."/>
        </authorList>
    </citation>
    <scope>NUCLEOTIDE SEQUENCE [LARGE SCALE GENOMIC DNA]</scope>
    <source>
        <strain evidence="1 2">ANC 4603</strain>
    </source>
</reference>
<name>A0A1C3CWV9_9GAMM</name>
<organism evidence="1 2">
    <name type="scientific">Acinetobacter celticus</name>
    <dbReference type="NCBI Taxonomy" id="1891224"/>
    <lineage>
        <taxon>Bacteria</taxon>
        <taxon>Pseudomonadati</taxon>
        <taxon>Pseudomonadota</taxon>
        <taxon>Gammaproteobacteria</taxon>
        <taxon>Moraxellales</taxon>
        <taxon>Moraxellaceae</taxon>
        <taxon>Acinetobacter</taxon>
    </lineage>
</organism>
<gene>
    <name evidence="1" type="ORF">BBP83_07530</name>
</gene>
<dbReference type="RefSeq" id="WP_068887488.1">
    <property type="nucleotide sequence ID" value="NZ_CBCRUU010000002.1"/>
</dbReference>
<dbReference type="Proteomes" id="UP000186553">
    <property type="component" value="Unassembled WGS sequence"/>
</dbReference>
<evidence type="ECO:0000313" key="2">
    <source>
        <dbReference type="Proteomes" id="UP000186553"/>
    </source>
</evidence>
<proteinExistence type="predicted"/>